<evidence type="ECO:0000313" key="1">
    <source>
        <dbReference type="EMBL" id="BCJ33473.1"/>
    </source>
</evidence>
<organism evidence="1 2">
    <name type="scientific">Actinocatenispora thailandica</name>
    <dbReference type="NCBI Taxonomy" id="227318"/>
    <lineage>
        <taxon>Bacteria</taxon>
        <taxon>Bacillati</taxon>
        <taxon>Actinomycetota</taxon>
        <taxon>Actinomycetes</taxon>
        <taxon>Micromonosporales</taxon>
        <taxon>Micromonosporaceae</taxon>
        <taxon>Actinocatenispora</taxon>
    </lineage>
</organism>
<accession>A0A7R7HVV8</accession>
<protein>
    <submittedName>
        <fullName evidence="1">Uncharacterized protein</fullName>
    </submittedName>
</protein>
<name>A0A7R7HVV8_9ACTN</name>
<dbReference type="RefSeq" id="WP_203960352.1">
    <property type="nucleotide sequence ID" value="NZ_AP023355.1"/>
</dbReference>
<reference evidence="1 2" key="1">
    <citation type="submission" date="2020-08" db="EMBL/GenBank/DDBJ databases">
        <title>Whole genome shotgun sequence of Actinocatenispora thailandica NBRC 105041.</title>
        <authorList>
            <person name="Komaki H."/>
            <person name="Tamura T."/>
        </authorList>
    </citation>
    <scope>NUCLEOTIDE SEQUENCE [LARGE SCALE GENOMIC DNA]</scope>
    <source>
        <strain evidence="1 2">NBRC 105041</strain>
    </source>
</reference>
<gene>
    <name evidence="1" type="ORF">Athai_09760</name>
</gene>
<dbReference type="EMBL" id="AP023355">
    <property type="protein sequence ID" value="BCJ33473.1"/>
    <property type="molecule type" value="Genomic_DNA"/>
</dbReference>
<dbReference type="Proteomes" id="UP000611640">
    <property type="component" value="Chromosome"/>
</dbReference>
<sequence>MTPLSTAVLAAAAFVVTMPCLALAALVILEKVVARRRRRRVRALGRAPVPAADPYARALALARDRSRPWW</sequence>
<evidence type="ECO:0000313" key="2">
    <source>
        <dbReference type="Proteomes" id="UP000611640"/>
    </source>
</evidence>
<dbReference type="KEGG" id="atl:Athai_09760"/>
<proteinExistence type="predicted"/>
<dbReference type="AlphaFoldDB" id="A0A7R7HVV8"/>
<keyword evidence="2" id="KW-1185">Reference proteome</keyword>